<reference evidence="1 2" key="1">
    <citation type="submission" date="2016-04" db="EMBL/GenBank/DDBJ databases">
        <title>The genome of Intoshia linei affirms orthonectids as highly simplified spiralians.</title>
        <authorList>
            <person name="Mikhailov K.V."/>
            <person name="Slusarev G.S."/>
            <person name="Nikitin M.A."/>
            <person name="Logacheva M.D."/>
            <person name="Penin A."/>
            <person name="Aleoshin V."/>
            <person name="Panchin Y.V."/>
        </authorList>
    </citation>
    <scope>NUCLEOTIDE SEQUENCE [LARGE SCALE GENOMIC DNA]</scope>
    <source>
        <strain evidence="1">Intl2013</strain>
        <tissue evidence="1">Whole animal</tissue>
    </source>
</reference>
<dbReference type="Proteomes" id="UP000078046">
    <property type="component" value="Unassembled WGS sequence"/>
</dbReference>
<dbReference type="Gene3D" id="3.40.50.720">
    <property type="entry name" value="NAD(P)-binding Rossmann-like Domain"/>
    <property type="match status" value="1"/>
</dbReference>
<dbReference type="PRINTS" id="PR00080">
    <property type="entry name" value="SDRFAMILY"/>
</dbReference>
<sequence length="248" mass="27152">MYNFKNKIVLITGSTSGIGKATALEFAKLDAKLVVTGKTDEGMCEVQELCQKASPSDYKPITIVADFNKDTDVEMLMKKTIEHYKILDILVNNAGIVAFGNIENSSLDQFDLIMKINLRSAFYLTYLAIPHLKKSRGSIVNVSSIASYRPVIQFATYSISKAGVDQLTNCCALELAKYGIRINSVNPGIIKTNISINAGQTKERYEQILSENIKVCPLGRHGLTSDVASAILFLADNTSSSFITGEHL</sequence>
<dbReference type="SUPFAM" id="SSF51735">
    <property type="entry name" value="NAD(P)-binding Rossmann-fold domains"/>
    <property type="match status" value="1"/>
</dbReference>
<proteinExistence type="predicted"/>
<dbReference type="PRINTS" id="PR00081">
    <property type="entry name" value="GDHRDH"/>
</dbReference>
<protein>
    <submittedName>
        <fullName evidence="1">Uncharacterized protein</fullName>
    </submittedName>
</protein>
<comment type="caution">
    <text evidence="1">The sequence shown here is derived from an EMBL/GenBank/DDBJ whole genome shotgun (WGS) entry which is preliminary data.</text>
</comment>
<organism evidence="1 2">
    <name type="scientific">Intoshia linei</name>
    <dbReference type="NCBI Taxonomy" id="1819745"/>
    <lineage>
        <taxon>Eukaryota</taxon>
        <taxon>Metazoa</taxon>
        <taxon>Spiralia</taxon>
        <taxon>Lophotrochozoa</taxon>
        <taxon>Mesozoa</taxon>
        <taxon>Orthonectida</taxon>
        <taxon>Rhopaluridae</taxon>
        <taxon>Intoshia</taxon>
    </lineage>
</organism>
<dbReference type="AlphaFoldDB" id="A0A177ASM9"/>
<keyword evidence="2" id="KW-1185">Reference proteome</keyword>
<dbReference type="PANTHER" id="PTHR43975:SF2">
    <property type="entry name" value="EG:BACR7A4.14 PROTEIN-RELATED"/>
    <property type="match status" value="1"/>
</dbReference>
<dbReference type="Pfam" id="PF13561">
    <property type="entry name" value="adh_short_C2"/>
    <property type="match status" value="1"/>
</dbReference>
<feature type="non-terminal residue" evidence="1">
    <location>
        <position position="248"/>
    </location>
</feature>
<evidence type="ECO:0000313" key="1">
    <source>
        <dbReference type="EMBL" id="OAF65006.1"/>
    </source>
</evidence>
<dbReference type="PANTHER" id="PTHR43975">
    <property type="entry name" value="ZGC:101858"/>
    <property type="match status" value="1"/>
</dbReference>
<dbReference type="InterPro" id="IPR036291">
    <property type="entry name" value="NAD(P)-bd_dom_sf"/>
</dbReference>
<evidence type="ECO:0000313" key="2">
    <source>
        <dbReference type="Proteomes" id="UP000078046"/>
    </source>
</evidence>
<dbReference type="EMBL" id="LWCA01001497">
    <property type="protein sequence ID" value="OAF65006.1"/>
    <property type="molecule type" value="Genomic_DNA"/>
</dbReference>
<accession>A0A177ASM9</accession>
<dbReference type="OrthoDB" id="1274115at2759"/>
<gene>
    <name evidence="1" type="ORF">A3Q56_07277</name>
</gene>
<dbReference type="FunFam" id="3.40.50.720:FF:000084">
    <property type="entry name" value="Short-chain dehydrogenase reductase"/>
    <property type="match status" value="1"/>
</dbReference>
<dbReference type="InterPro" id="IPR002347">
    <property type="entry name" value="SDR_fam"/>
</dbReference>
<name>A0A177ASM9_9BILA</name>